<feature type="non-terminal residue" evidence="6">
    <location>
        <position position="294"/>
    </location>
</feature>
<evidence type="ECO:0000313" key="6">
    <source>
        <dbReference type="EMBL" id="PIR96215.1"/>
    </source>
</evidence>
<evidence type="ECO:0000259" key="5">
    <source>
        <dbReference type="PROSITE" id="PS51635"/>
    </source>
</evidence>
<dbReference type="SUPFAM" id="SSF52151">
    <property type="entry name" value="FabD/lysophospholipase-like"/>
    <property type="match status" value="1"/>
</dbReference>
<dbReference type="PANTHER" id="PTHR14226:SF29">
    <property type="entry name" value="NEUROPATHY TARGET ESTERASE SWS"/>
    <property type="match status" value="1"/>
</dbReference>
<feature type="active site" description="Nucleophile" evidence="4">
    <location>
        <position position="45"/>
    </location>
</feature>
<dbReference type="GO" id="GO:0016042">
    <property type="term" value="P:lipid catabolic process"/>
    <property type="evidence" value="ECO:0007669"/>
    <property type="project" value="UniProtKB-UniRule"/>
</dbReference>
<dbReference type="PANTHER" id="PTHR14226">
    <property type="entry name" value="NEUROPATHY TARGET ESTERASE/SWISS CHEESE D.MELANOGASTER"/>
    <property type="match status" value="1"/>
</dbReference>
<proteinExistence type="predicted"/>
<dbReference type="PROSITE" id="PS51635">
    <property type="entry name" value="PNPLA"/>
    <property type="match status" value="1"/>
</dbReference>
<gene>
    <name evidence="6" type="ORF">COT92_02240</name>
</gene>
<keyword evidence="1 4" id="KW-0378">Hydrolase</keyword>
<dbReference type="InterPro" id="IPR016035">
    <property type="entry name" value="Acyl_Trfase/lysoPLipase"/>
</dbReference>
<feature type="domain" description="PNPLA" evidence="5">
    <location>
        <begin position="12"/>
        <end position="172"/>
    </location>
</feature>
<dbReference type="InterPro" id="IPR050301">
    <property type="entry name" value="NTE"/>
</dbReference>
<feature type="short sequence motif" description="DGA/G" evidence="4">
    <location>
        <begin position="159"/>
        <end position="161"/>
    </location>
</feature>
<evidence type="ECO:0000256" key="3">
    <source>
        <dbReference type="ARBA" id="ARBA00023098"/>
    </source>
</evidence>
<dbReference type="InterPro" id="IPR002641">
    <property type="entry name" value="PNPLA_dom"/>
</dbReference>
<organism evidence="6 7">
    <name type="scientific">Candidatus Doudnabacteria bacterium CG10_big_fil_rev_8_21_14_0_10_42_18</name>
    <dbReference type="NCBI Taxonomy" id="1974552"/>
    <lineage>
        <taxon>Bacteria</taxon>
        <taxon>Candidatus Doudnaibacteriota</taxon>
    </lineage>
</organism>
<protein>
    <recommendedName>
        <fullName evidence="5">PNPLA domain-containing protein</fullName>
    </recommendedName>
</protein>
<accession>A0A2H0VAW1</accession>
<dbReference type="Proteomes" id="UP000230922">
    <property type="component" value="Unassembled WGS sequence"/>
</dbReference>
<name>A0A2H0VAW1_9BACT</name>
<comment type="caution">
    <text evidence="6">The sequence shown here is derived from an EMBL/GenBank/DDBJ whole genome shotgun (WGS) entry which is preliminary data.</text>
</comment>
<keyword evidence="3 4" id="KW-0443">Lipid metabolism</keyword>
<evidence type="ECO:0000313" key="7">
    <source>
        <dbReference type="Proteomes" id="UP000230922"/>
    </source>
</evidence>
<evidence type="ECO:0000256" key="2">
    <source>
        <dbReference type="ARBA" id="ARBA00022963"/>
    </source>
</evidence>
<keyword evidence="2 4" id="KW-0442">Lipid degradation</keyword>
<feature type="active site" description="Proton acceptor" evidence="4">
    <location>
        <position position="159"/>
    </location>
</feature>
<dbReference type="Gene3D" id="3.40.1090.10">
    <property type="entry name" value="Cytosolic phospholipase A2 catalytic domain"/>
    <property type="match status" value="1"/>
</dbReference>
<evidence type="ECO:0000256" key="4">
    <source>
        <dbReference type="PROSITE-ProRule" id="PRU01161"/>
    </source>
</evidence>
<reference evidence="7" key="1">
    <citation type="submission" date="2017-09" db="EMBL/GenBank/DDBJ databases">
        <title>Depth-based differentiation of microbial function through sediment-hosted aquifers and enrichment of novel symbionts in the deep terrestrial subsurface.</title>
        <authorList>
            <person name="Probst A.J."/>
            <person name="Ladd B."/>
            <person name="Jarett J.K."/>
            <person name="Geller-Mcgrath D.E."/>
            <person name="Sieber C.M.K."/>
            <person name="Emerson J.B."/>
            <person name="Anantharaman K."/>
            <person name="Thomas B.C."/>
            <person name="Malmstrom R."/>
            <person name="Stieglmeier M."/>
            <person name="Klingl A."/>
            <person name="Woyke T."/>
            <person name="Ryan C.M."/>
            <person name="Banfield J.F."/>
        </authorList>
    </citation>
    <scope>NUCLEOTIDE SEQUENCE [LARGE SCALE GENOMIC DNA]</scope>
</reference>
<dbReference type="Pfam" id="PF01734">
    <property type="entry name" value="Patatin"/>
    <property type="match status" value="1"/>
</dbReference>
<dbReference type="AlphaFoldDB" id="A0A2H0VAW1"/>
<evidence type="ECO:0000256" key="1">
    <source>
        <dbReference type="ARBA" id="ARBA00022801"/>
    </source>
</evidence>
<sequence>METSENKRTLGLAFSGASARSVFYIGFLEVLQENKIKVDYISATSGSSIVAAAYACGTLPKLKDTVLKIDKEYLFSLIEKSGLKNGLYSLEKMEEEMRKFTDDLNFQDVRPLMGFVCTDLHNGREVVLEMGNIARAVCASCAIPGIFEPIKWGNWDLVDGGLLNVVPGEIVKNSGVDVVVGINLTPTERIFGPIEMTVKKTSDIIKKVLMLKHAGRALRYVKKAMEKNRYFSYFMEAEQAANRQEFPGMFSVLGRAMDLSLEAQKHVNRAQDNFGCDIMIRPKMTYVSNWKRIF</sequence>
<dbReference type="GO" id="GO:0016787">
    <property type="term" value="F:hydrolase activity"/>
    <property type="evidence" value="ECO:0007669"/>
    <property type="project" value="UniProtKB-UniRule"/>
</dbReference>
<comment type="caution">
    <text evidence="4">Lacks conserved residue(s) required for the propagation of feature annotation.</text>
</comment>
<dbReference type="EMBL" id="PFAK01000040">
    <property type="protein sequence ID" value="PIR96215.1"/>
    <property type="molecule type" value="Genomic_DNA"/>
</dbReference>